<gene>
    <name evidence="12" type="ORF">J2792_000570</name>
</gene>
<dbReference type="Gene3D" id="3.30.450.20">
    <property type="entry name" value="PAS domain"/>
    <property type="match status" value="1"/>
</dbReference>
<dbReference type="InterPro" id="IPR000160">
    <property type="entry name" value="GGDEF_dom"/>
</dbReference>
<keyword evidence="3" id="KW-1003">Cell membrane</keyword>
<sequence>MQTAVLPRPRLAITPAASLRAALVTALAFFISAFLAIEYSRLSGGVAMVWVSNAVLASRLNALPTRVWPATIAATGIASWLVTGLFGLGWLAAPAMMVINLFEGVVAAAILRRLMKDHWPQDTAEWMAGYSLGIGLFVPVIGAMLAAVIVWLTLGQPMRASFVDWLVGHSLGLLIFLPAGSLLCLAWQTRQPLVPKGNGLRALLLIGVMIVLTIAVFSQIARPLLLFPLLLVLFGAVWANAIVALTLPIILATVGGLMTVLGHGPIADMQLAPTDLHVLAGRLQFFQVYLGITVLAVLPVVAEQERRRRRMLDLANSEARYRLLSDHVSDVIIHMSQRGTIRYASPAITQLTGHVPEQLHGVDFRQIVTEEHRAAVAAAWNAALASPGEPVAVEFLGLPLGGPARWFETHFRAVTNEKGDVDGLVCVTRDIAQRKRIEEDLSRAALTDPLTGIPNRRAFFETAERVGALGVPSALAVVDIDYFKQVNDRYGHAVGDRVLRAFAEAAVAAVRSTDFVARIGGEEFAVLLPDTELVHAEKVCQRLAKAVNALAVDTPQGPVKITISAGIAALGTHPDAALAAADSALYRAKAEGRARLRVAA</sequence>
<evidence type="ECO:0000256" key="4">
    <source>
        <dbReference type="ARBA" id="ARBA00022692"/>
    </source>
</evidence>
<dbReference type="Gene3D" id="3.30.70.270">
    <property type="match status" value="1"/>
</dbReference>
<feature type="transmembrane region" description="Helical" evidence="8">
    <location>
        <begin position="12"/>
        <end position="36"/>
    </location>
</feature>
<name>A0ABU1MHC0_9SPHN</name>
<feature type="transmembrane region" description="Helical" evidence="8">
    <location>
        <begin position="92"/>
        <end position="111"/>
    </location>
</feature>
<dbReference type="PANTHER" id="PTHR45138">
    <property type="entry name" value="REGULATORY COMPONENTS OF SENSORY TRANSDUCTION SYSTEM"/>
    <property type="match status" value="1"/>
</dbReference>
<feature type="domain" description="PAS" evidence="9">
    <location>
        <begin position="317"/>
        <end position="387"/>
    </location>
</feature>
<dbReference type="Pfam" id="PF05231">
    <property type="entry name" value="MASE1"/>
    <property type="match status" value="1"/>
</dbReference>
<evidence type="ECO:0000256" key="1">
    <source>
        <dbReference type="ARBA" id="ARBA00004651"/>
    </source>
</evidence>
<dbReference type="CDD" id="cd01949">
    <property type="entry name" value="GGDEF"/>
    <property type="match status" value="1"/>
</dbReference>
<dbReference type="InterPro" id="IPR035965">
    <property type="entry name" value="PAS-like_dom_sf"/>
</dbReference>
<dbReference type="Pfam" id="PF00990">
    <property type="entry name" value="GGDEF"/>
    <property type="match status" value="1"/>
</dbReference>
<dbReference type="InterPro" id="IPR050469">
    <property type="entry name" value="Diguanylate_Cyclase"/>
</dbReference>
<evidence type="ECO:0000259" key="11">
    <source>
        <dbReference type="PROSITE" id="PS50887"/>
    </source>
</evidence>
<keyword evidence="13" id="KW-1185">Reference proteome</keyword>
<dbReference type="InterPro" id="IPR007895">
    <property type="entry name" value="MASE1"/>
</dbReference>
<evidence type="ECO:0000256" key="8">
    <source>
        <dbReference type="SAM" id="Phobius"/>
    </source>
</evidence>
<organism evidence="12 13">
    <name type="scientific">Novosphingobium capsulatum</name>
    <dbReference type="NCBI Taxonomy" id="13688"/>
    <lineage>
        <taxon>Bacteria</taxon>
        <taxon>Pseudomonadati</taxon>
        <taxon>Pseudomonadota</taxon>
        <taxon>Alphaproteobacteria</taxon>
        <taxon>Sphingomonadales</taxon>
        <taxon>Sphingomonadaceae</taxon>
        <taxon>Novosphingobium</taxon>
    </lineage>
</organism>
<evidence type="ECO:0000313" key="13">
    <source>
        <dbReference type="Proteomes" id="UP001184150"/>
    </source>
</evidence>
<feature type="transmembrane region" description="Helical" evidence="8">
    <location>
        <begin position="132"/>
        <end position="154"/>
    </location>
</feature>
<dbReference type="InterPro" id="IPR000700">
    <property type="entry name" value="PAS-assoc_C"/>
</dbReference>
<dbReference type="NCBIfam" id="TIGR00254">
    <property type="entry name" value="GGDEF"/>
    <property type="match status" value="1"/>
</dbReference>
<dbReference type="EC" id="2.7.7.65" evidence="2"/>
<dbReference type="SUPFAM" id="SSF55785">
    <property type="entry name" value="PYP-like sensor domain (PAS domain)"/>
    <property type="match status" value="1"/>
</dbReference>
<keyword evidence="6 8" id="KW-0472">Membrane</keyword>
<evidence type="ECO:0000313" key="12">
    <source>
        <dbReference type="EMBL" id="MDR6509730.1"/>
    </source>
</evidence>
<protein>
    <recommendedName>
        <fullName evidence="2">diguanylate cyclase</fullName>
        <ecNumber evidence="2">2.7.7.65</ecNumber>
    </recommendedName>
</protein>
<feature type="domain" description="GGDEF" evidence="11">
    <location>
        <begin position="471"/>
        <end position="600"/>
    </location>
</feature>
<dbReference type="EMBL" id="JAVDRD010000001">
    <property type="protein sequence ID" value="MDR6509730.1"/>
    <property type="molecule type" value="Genomic_DNA"/>
</dbReference>
<feature type="transmembrane region" description="Helical" evidence="8">
    <location>
        <begin position="286"/>
        <end position="302"/>
    </location>
</feature>
<feature type="domain" description="PAC" evidence="10">
    <location>
        <begin position="389"/>
        <end position="443"/>
    </location>
</feature>
<evidence type="ECO:0000256" key="7">
    <source>
        <dbReference type="ARBA" id="ARBA00034247"/>
    </source>
</evidence>
<dbReference type="SMART" id="SM00267">
    <property type="entry name" value="GGDEF"/>
    <property type="match status" value="1"/>
</dbReference>
<evidence type="ECO:0000256" key="3">
    <source>
        <dbReference type="ARBA" id="ARBA00022475"/>
    </source>
</evidence>
<feature type="transmembrane region" description="Helical" evidence="8">
    <location>
        <begin position="166"/>
        <end position="187"/>
    </location>
</feature>
<dbReference type="Proteomes" id="UP001184150">
    <property type="component" value="Unassembled WGS sequence"/>
</dbReference>
<dbReference type="SMART" id="SM00091">
    <property type="entry name" value="PAS"/>
    <property type="match status" value="1"/>
</dbReference>
<dbReference type="RefSeq" id="WP_171798543.1">
    <property type="nucleotide sequence ID" value="NZ_JAVDRD010000001.1"/>
</dbReference>
<dbReference type="SUPFAM" id="SSF55073">
    <property type="entry name" value="Nucleotide cyclase"/>
    <property type="match status" value="1"/>
</dbReference>
<keyword evidence="4 8" id="KW-0812">Transmembrane</keyword>
<dbReference type="InterPro" id="IPR000014">
    <property type="entry name" value="PAS"/>
</dbReference>
<dbReference type="CDD" id="cd00130">
    <property type="entry name" value="PAS"/>
    <property type="match status" value="1"/>
</dbReference>
<keyword evidence="5 8" id="KW-1133">Transmembrane helix</keyword>
<evidence type="ECO:0000256" key="5">
    <source>
        <dbReference type="ARBA" id="ARBA00022989"/>
    </source>
</evidence>
<accession>A0ABU1MHC0</accession>
<dbReference type="PROSITE" id="PS50887">
    <property type="entry name" value="GGDEF"/>
    <property type="match status" value="1"/>
</dbReference>
<comment type="caution">
    <text evidence="12">The sequence shown here is derived from an EMBL/GenBank/DDBJ whole genome shotgun (WGS) entry which is preliminary data.</text>
</comment>
<dbReference type="Pfam" id="PF08448">
    <property type="entry name" value="PAS_4"/>
    <property type="match status" value="1"/>
</dbReference>
<evidence type="ECO:0000259" key="9">
    <source>
        <dbReference type="PROSITE" id="PS50112"/>
    </source>
</evidence>
<dbReference type="InterPro" id="IPR043128">
    <property type="entry name" value="Rev_trsase/Diguanyl_cyclase"/>
</dbReference>
<dbReference type="InterPro" id="IPR029787">
    <property type="entry name" value="Nucleotide_cyclase"/>
</dbReference>
<dbReference type="PROSITE" id="PS50112">
    <property type="entry name" value="PAS"/>
    <property type="match status" value="1"/>
</dbReference>
<reference evidence="12 13" key="1">
    <citation type="submission" date="2023-07" db="EMBL/GenBank/DDBJ databases">
        <title>Sorghum-associated microbial communities from plants grown in Nebraska, USA.</title>
        <authorList>
            <person name="Schachtman D."/>
        </authorList>
    </citation>
    <scope>NUCLEOTIDE SEQUENCE [LARGE SCALE GENOMIC DNA]</scope>
    <source>
        <strain evidence="12 13">DS1027</strain>
    </source>
</reference>
<dbReference type="NCBIfam" id="TIGR00229">
    <property type="entry name" value="sensory_box"/>
    <property type="match status" value="1"/>
</dbReference>
<dbReference type="PROSITE" id="PS50113">
    <property type="entry name" value="PAC"/>
    <property type="match status" value="1"/>
</dbReference>
<dbReference type="InterPro" id="IPR013656">
    <property type="entry name" value="PAS_4"/>
</dbReference>
<comment type="subcellular location">
    <subcellularLocation>
        <location evidence="1">Cell membrane</location>
        <topology evidence="1">Multi-pass membrane protein</topology>
    </subcellularLocation>
</comment>
<dbReference type="PANTHER" id="PTHR45138:SF9">
    <property type="entry name" value="DIGUANYLATE CYCLASE DGCM-RELATED"/>
    <property type="match status" value="1"/>
</dbReference>
<evidence type="ECO:0000256" key="2">
    <source>
        <dbReference type="ARBA" id="ARBA00012528"/>
    </source>
</evidence>
<feature type="transmembrane region" description="Helical" evidence="8">
    <location>
        <begin position="199"/>
        <end position="218"/>
    </location>
</feature>
<comment type="catalytic activity">
    <reaction evidence="7">
        <text>2 GTP = 3',3'-c-di-GMP + 2 diphosphate</text>
        <dbReference type="Rhea" id="RHEA:24898"/>
        <dbReference type="ChEBI" id="CHEBI:33019"/>
        <dbReference type="ChEBI" id="CHEBI:37565"/>
        <dbReference type="ChEBI" id="CHEBI:58805"/>
        <dbReference type="EC" id="2.7.7.65"/>
    </reaction>
</comment>
<evidence type="ECO:0000259" key="10">
    <source>
        <dbReference type="PROSITE" id="PS50113"/>
    </source>
</evidence>
<proteinExistence type="predicted"/>
<evidence type="ECO:0000256" key="6">
    <source>
        <dbReference type="ARBA" id="ARBA00023136"/>
    </source>
</evidence>